<evidence type="ECO:0000256" key="1">
    <source>
        <dbReference type="SAM" id="MobiDB-lite"/>
    </source>
</evidence>
<feature type="region of interest" description="Disordered" evidence="1">
    <location>
        <begin position="577"/>
        <end position="596"/>
    </location>
</feature>
<dbReference type="AlphaFoldDB" id="A0A0D2MN18"/>
<keyword evidence="3" id="KW-1185">Reference proteome</keyword>
<evidence type="ECO:0000313" key="3">
    <source>
        <dbReference type="Proteomes" id="UP000054270"/>
    </source>
</evidence>
<accession>A0A0D2MN18</accession>
<proteinExistence type="predicted"/>
<gene>
    <name evidence="2" type="ORF">HYPSUDRAFT_64911</name>
</gene>
<dbReference type="Proteomes" id="UP000054270">
    <property type="component" value="Unassembled WGS sequence"/>
</dbReference>
<dbReference type="EMBL" id="KN817532">
    <property type="protein sequence ID" value="KJA25333.1"/>
    <property type="molecule type" value="Genomic_DNA"/>
</dbReference>
<dbReference type="STRING" id="945553.A0A0D2MN18"/>
<evidence type="ECO:0008006" key="4">
    <source>
        <dbReference type="Google" id="ProtNLM"/>
    </source>
</evidence>
<dbReference type="OrthoDB" id="3048627at2759"/>
<dbReference type="OMA" id="GCHEITS"/>
<sequence>MGVATLQTAPVFRLSKELLVSVFMFVYYASSADLDYAHPSKLTDPALFPACLARVCRHWKKVVRSVPLFATRVIVRVDIPVVLSELKAELAASKSLLVDVFVIRREYPLAPMDAGDSEEREAVQKAMDAVALHVARLRVLVFDVLYAAALPRVTDLAGAAPKLRTFRVKCRYPDAQPRGAGGGWPMQVSTPRALTCPTLQYLDMYGPVFLAALQIPRWITSMEKISAKQLCISHLYLTPAFDLLSLLGNLSRLGHLTKLRLAGLSLDPAIRPVQGKAPELYVQNIELEDLSREAVVAFGAQYDNKIDLSSLALTRCELSPMPMQAWRLSLEDIAADEDICAFVRAWDGYSLCIDNCAGADDVLIDMLAERGPYGRFNVPTLRELHLSGRDAAPLSVSPWALMCLVNERNKEADKWRLNLDPRAPLSMHTIVVNNAGCLLEPRQKEWFEARLEVFIWGVVAALRSPVLVGDCSTWDFSEFDDGGFTALALPPPSSFGKDGGQLPGDVEDSRVFLPPLESGESSELLGMDSRVLLPPPESQDGQMLGTQESDVTLIEPTGDLLDELCDPEVESCVLPPTQESNTSSCMGPDESLSSSQFSIEDGGNCRLELLFSQVRHPV</sequence>
<name>A0A0D2MN18_HYPSF</name>
<organism evidence="2 3">
    <name type="scientific">Hypholoma sublateritium (strain FD-334 SS-4)</name>
    <dbReference type="NCBI Taxonomy" id="945553"/>
    <lineage>
        <taxon>Eukaryota</taxon>
        <taxon>Fungi</taxon>
        <taxon>Dikarya</taxon>
        <taxon>Basidiomycota</taxon>
        <taxon>Agaricomycotina</taxon>
        <taxon>Agaricomycetes</taxon>
        <taxon>Agaricomycetidae</taxon>
        <taxon>Agaricales</taxon>
        <taxon>Agaricineae</taxon>
        <taxon>Strophariaceae</taxon>
        <taxon>Hypholoma</taxon>
    </lineage>
</organism>
<dbReference type="SUPFAM" id="SSF52047">
    <property type="entry name" value="RNI-like"/>
    <property type="match status" value="1"/>
</dbReference>
<reference evidence="3" key="1">
    <citation type="submission" date="2014-04" db="EMBL/GenBank/DDBJ databases">
        <title>Evolutionary Origins and Diversification of the Mycorrhizal Mutualists.</title>
        <authorList>
            <consortium name="DOE Joint Genome Institute"/>
            <consortium name="Mycorrhizal Genomics Consortium"/>
            <person name="Kohler A."/>
            <person name="Kuo A."/>
            <person name="Nagy L.G."/>
            <person name="Floudas D."/>
            <person name="Copeland A."/>
            <person name="Barry K.W."/>
            <person name="Cichocki N."/>
            <person name="Veneault-Fourrey C."/>
            <person name="LaButti K."/>
            <person name="Lindquist E.A."/>
            <person name="Lipzen A."/>
            <person name="Lundell T."/>
            <person name="Morin E."/>
            <person name="Murat C."/>
            <person name="Riley R."/>
            <person name="Ohm R."/>
            <person name="Sun H."/>
            <person name="Tunlid A."/>
            <person name="Henrissat B."/>
            <person name="Grigoriev I.V."/>
            <person name="Hibbett D.S."/>
            <person name="Martin F."/>
        </authorList>
    </citation>
    <scope>NUCLEOTIDE SEQUENCE [LARGE SCALE GENOMIC DNA]</scope>
    <source>
        <strain evidence="3">FD-334 SS-4</strain>
    </source>
</reference>
<evidence type="ECO:0000313" key="2">
    <source>
        <dbReference type="EMBL" id="KJA25333.1"/>
    </source>
</evidence>
<protein>
    <recommendedName>
        <fullName evidence="4">F-box domain-containing protein</fullName>
    </recommendedName>
</protein>